<name>A0ABR1KLG2_9PEZI</name>
<sequence>MYPAHTDAFNTTGYGSHHHHHHRPARPTSKPLPLRSPAGLVALHTLRAGWPVEHAVEEEEEEEEEAESKRRRPGDGKLGGAGQNRSMTSWMVASVTSSTDGTCAGATTLPTCTVLHVRLGRSQQAAHCAHPSATDRHRVRVALQSCLVATFGAPLPQQHQQQQQHQHQPSGDLCGQVRSSSEVHVLAVRSPWTWTWTLTWTTVP</sequence>
<feature type="region of interest" description="Disordered" evidence="1">
    <location>
        <begin position="52"/>
        <end position="87"/>
    </location>
</feature>
<accession>A0ABR1KLG2</accession>
<proteinExistence type="predicted"/>
<evidence type="ECO:0000313" key="3">
    <source>
        <dbReference type="Proteomes" id="UP001363622"/>
    </source>
</evidence>
<reference evidence="2 3" key="1">
    <citation type="submission" date="2024-04" db="EMBL/GenBank/DDBJ databases">
        <title>Phyllosticta paracitricarpa is synonymous to the EU quarantine fungus P. citricarpa based on phylogenomic analyses.</title>
        <authorList>
            <consortium name="Lawrence Berkeley National Laboratory"/>
            <person name="Van Ingen-Buijs V.A."/>
            <person name="Van Westerhoven A.C."/>
            <person name="Haridas S."/>
            <person name="Skiadas P."/>
            <person name="Martin F."/>
            <person name="Groenewald J.Z."/>
            <person name="Crous P.W."/>
            <person name="Seidl M.F."/>
        </authorList>
    </citation>
    <scope>NUCLEOTIDE SEQUENCE [LARGE SCALE GENOMIC DNA]</scope>
    <source>
        <strain evidence="2 3">CBS 123371</strain>
    </source>
</reference>
<protein>
    <submittedName>
        <fullName evidence="2">Uncharacterized protein</fullName>
    </submittedName>
</protein>
<feature type="compositionally biased region" description="Basic residues" evidence="1">
    <location>
        <begin position="16"/>
        <end position="25"/>
    </location>
</feature>
<organism evidence="2 3">
    <name type="scientific">Phyllosticta citriasiana</name>
    <dbReference type="NCBI Taxonomy" id="595635"/>
    <lineage>
        <taxon>Eukaryota</taxon>
        <taxon>Fungi</taxon>
        <taxon>Dikarya</taxon>
        <taxon>Ascomycota</taxon>
        <taxon>Pezizomycotina</taxon>
        <taxon>Dothideomycetes</taxon>
        <taxon>Dothideomycetes incertae sedis</taxon>
        <taxon>Botryosphaeriales</taxon>
        <taxon>Phyllostictaceae</taxon>
        <taxon>Phyllosticta</taxon>
    </lineage>
</organism>
<feature type="region of interest" description="Disordered" evidence="1">
    <location>
        <begin position="1"/>
        <end position="36"/>
    </location>
</feature>
<comment type="caution">
    <text evidence="2">The sequence shown here is derived from an EMBL/GenBank/DDBJ whole genome shotgun (WGS) entry which is preliminary data.</text>
</comment>
<keyword evidence="3" id="KW-1185">Reference proteome</keyword>
<feature type="compositionally biased region" description="Acidic residues" evidence="1">
    <location>
        <begin position="56"/>
        <end position="66"/>
    </location>
</feature>
<dbReference type="EMBL" id="JBBPHU010000005">
    <property type="protein sequence ID" value="KAK7517347.1"/>
    <property type="molecule type" value="Genomic_DNA"/>
</dbReference>
<evidence type="ECO:0000313" key="2">
    <source>
        <dbReference type="EMBL" id="KAK7517347.1"/>
    </source>
</evidence>
<gene>
    <name evidence="2" type="ORF">IWZ03DRAFT_375948</name>
</gene>
<dbReference type="Proteomes" id="UP001363622">
    <property type="component" value="Unassembled WGS sequence"/>
</dbReference>
<evidence type="ECO:0000256" key="1">
    <source>
        <dbReference type="SAM" id="MobiDB-lite"/>
    </source>
</evidence>